<name>A0A1J4MCF2_9CRYT</name>
<dbReference type="GO" id="GO:0010564">
    <property type="term" value="P:regulation of cell cycle process"/>
    <property type="evidence" value="ECO:0007669"/>
    <property type="project" value="TreeGrafter"/>
</dbReference>
<dbReference type="GO" id="GO:0005815">
    <property type="term" value="C:microtubule organizing center"/>
    <property type="evidence" value="ECO:0007669"/>
    <property type="project" value="TreeGrafter"/>
</dbReference>
<proteinExistence type="predicted"/>
<feature type="region of interest" description="Disordered" evidence="2">
    <location>
        <begin position="199"/>
        <end position="241"/>
    </location>
</feature>
<evidence type="ECO:0000313" key="4">
    <source>
        <dbReference type="Proteomes" id="UP000186176"/>
    </source>
</evidence>
<protein>
    <submittedName>
        <fullName evidence="3">Uncharacterized protein</fullName>
    </submittedName>
</protein>
<dbReference type="Proteomes" id="UP000186176">
    <property type="component" value="Unassembled WGS sequence"/>
</dbReference>
<feature type="compositionally biased region" description="Basic and acidic residues" evidence="2">
    <location>
        <begin position="202"/>
        <end position="213"/>
    </location>
</feature>
<feature type="compositionally biased region" description="Basic residues" evidence="2">
    <location>
        <begin position="291"/>
        <end position="301"/>
    </location>
</feature>
<evidence type="ECO:0000313" key="3">
    <source>
        <dbReference type="EMBL" id="OII71894.1"/>
    </source>
</evidence>
<dbReference type="EMBL" id="LRBP01000027">
    <property type="protein sequence ID" value="OII71894.1"/>
    <property type="molecule type" value="Genomic_DNA"/>
</dbReference>
<dbReference type="PANTHER" id="PTHR21574:SF0">
    <property type="entry name" value="CENTROSOMAL PROTEIN OF 120 KDA"/>
    <property type="match status" value="1"/>
</dbReference>
<dbReference type="AlphaFoldDB" id="A0A1J4MCF2"/>
<evidence type="ECO:0000256" key="2">
    <source>
        <dbReference type="SAM" id="MobiDB-lite"/>
    </source>
</evidence>
<comment type="caution">
    <text evidence="3">The sequence shown here is derived from an EMBL/GenBank/DDBJ whole genome shotgun (WGS) entry which is preliminary data.</text>
</comment>
<dbReference type="PANTHER" id="PTHR21574">
    <property type="entry name" value="CENTROSOMAL PROTEIN OF 120 KDA"/>
    <property type="match status" value="1"/>
</dbReference>
<dbReference type="OrthoDB" id="338495at2759"/>
<dbReference type="RefSeq" id="XP_028873513.1">
    <property type="nucleotide sequence ID" value="XM_029017715.1"/>
</dbReference>
<accession>A0A1J4MCF2</accession>
<feature type="region of interest" description="Disordered" evidence="2">
    <location>
        <begin position="262"/>
        <end position="346"/>
    </location>
</feature>
<gene>
    <name evidence="3" type="ORF">cubi_00702</name>
</gene>
<dbReference type="InterPro" id="IPR039893">
    <property type="entry name" value="CEP120-like"/>
</dbReference>
<dbReference type="VEuPathDB" id="CryptoDB:cubi_00702"/>
<dbReference type="GeneID" id="39977494"/>
<evidence type="ECO:0000256" key="1">
    <source>
        <dbReference type="SAM" id="Coils"/>
    </source>
</evidence>
<reference evidence="3 4" key="1">
    <citation type="submission" date="2016-10" db="EMBL/GenBank/DDBJ databases">
        <title>Reductive evolution of mitochondrial metabolism and differential evolution of invasion-related proteins in Cryptosporidium.</title>
        <authorList>
            <person name="Liu S."/>
            <person name="Roellig D.M."/>
            <person name="Guo Y."/>
            <person name="Li N."/>
            <person name="Frace M.A."/>
            <person name="Tang K."/>
            <person name="Zhang L."/>
            <person name="Feng Y."/>
            <person name="Xiao L."/>
        </authorList>
    </citation>
    <scope>NUCLEOTIDE SEQUENCE [LARGE SCALE GENOMIC DNA]</scope>
    <source>
        <strain evidence="3">39726</strain>
    </source>
</reference>
<sequence>MNSEEYTDWYSLENLDSGRLNFDELREESGWYNIETSKHDDLDFADFGASESLTWSLSIHFRSITLQDPANVIFKAPNWYKIIKGTNEISPSKCPKTSPAYPCRRSTTIFSDHEIEISSKVVCSWKDIFERLSCEPLQIETYKVSTFGDQELHSKGYVNLKHIIIQTEKTNSKISGNYIFGSNTYRIWPTRILLYPVSKPEVSSDHKNTKNELDPSSEPELESDSGPLKDNNKKNSLTDDEKSAPIGLVEVDIVLQDCKKQTISDGSPGVRQKSLNTKTEKGSHSGSRPKSASRSRSRSRPRSGNTLSDSPRNERANNYLSSRSKTPPSERRVSFLPEKPVRNSRKHEMSINDEFISPEELEFLKIGNVYNDFDSDIRSPGTISDLNSKIGYFTVGDIDFSEKLIETIIKEIDNSVLHETGIENENDYASNMNFELWKKSEKERFVQHLHNLEEEFRKLTLIRQETIMKDFIKDINRKSSKLGRLESLVSNKILKLKNKENSIDNVNDENNRRMKLFQFEQKKLFESQKNEFQMKLEFEKKKTQIAEFEKNKWFKKYNEEEETNARLHKEIQSLKTGRKSDLYFKNELLRKDELIQSYEDQISQLRESVQLLRASRDHYKAQFEHLTTLVHLSPEKETKPISTQINNNIYSHNIDSLVQSGLYSEDDQFIQLLKSNNNINGTISNEHVNSVIPE</sequence>
<keyword evidence="4" id="KW-1185">Reference proteome</keyword>
<organism evidence="3 4">
    <name type="scientific">Cryptosporidium ubiquitum</name>
    <dbReference type="NCBI Taxonomy" id="857276"/>
    <lineage>
        <taxon>Eukaryota</taxon>
        <taxon>Sar</taxon>
        <taxon>Alveolata</taxon>
        <taxon>Apicomplexa</taxon>
        <taxon>Conoidasida</taxon>
        <taxon>Coccidia</taxon>
        <taxon>Eucoccidiorida</taxon>
        <taxon>Eimeriorina</taxon>
        <taxon>Cryptosporidiidae</taxon>
        <taxon>Cryptosporidium</taxon>
    </lineage>
</organism>
<keyword evidence="1" id="KW-0175">Coiled coil</keyword>
<feature type="compositionally biased region" description="Basic and acidic residues" evidence="2">
    <location>
        <begin position="230"/>
        <end position="241"/>
    </location>
</feature>
<feature type="coiled-coil region" evidence="1">
    <location>
        <begin position="557"/>
        <end position="615"/>
    </location>
</feature>
<feature type="compositionally biased region" description="Polar residues" evidence="2">
    <location>
        <begin position="305"/>
        <end position="327"/>
    </location>
</feature>